<feature type="compositionally biased region" description="Polar residues" evidence="1">
    <location>
        <begin position="160"/>
        <end position="169"/>
    </location>
</feature>
<reference evidence="2" key="1">
    <citation type="submission" date="2013-07" db="EMBL/GenBank/DDBJ databases">
        <title>The Genome Sequence of Cryptococcus bestiolae CBS10118.</title>
        <authorList>
            <consortium name="The Broad Institute Genome Sequencing Platform"/>
            <person name="Cuomo C."/>
            <person name="Litvintseva A."/>
            <person name="Chen Y."/>
            <person name="Heitman J."/>
            <person name="Sun S."/>
            <person name="Springer D."/>
            <person name="Dromer F."/>
            <person name="Young S.K."/>
            <person name="Zeng Q."/>
            <person name="Gargeya S."/>
            <person name="Fitzgerald M."/>
            <person name="Abouelleil A."/>
            <person name="Alvarado L."/>
            <person name="Berlin A.M."/>
            <person name="Chapman S.B."/>
            <person name="Dewar J."/>
            <person name="Goldberg J."/>
            <person name="Griggs A."/>
            <person name="Gujja S."/>
            <person name="Hansen M."/>
            <person name="Howarth C."/>
            <person name="Imamovic A."/>
            <person name="Larimer J."/>
            <person name="McCowan C."/>
            <person name="Murphy C."/>
            <person name="Pearson M."/>
            <person name="Priest M."/>
            <person name="Roberts A."/>
            <person name="Saif S."/>
            <person name="Shea T."/>
            <person name="Sykes S."/>
            <person name="Wortman J."/>
            <person name="Nusbaum C."/>
            <person name="Birren B."/>
        </authorList>
    </citation>
    <scope>NUCLEOTIDE SEQUENCE [LARGE SCALE GENOMIC DNA]</scope>
    <source>
        <strain evidence="2">CBS 10118</strain>
    </source>
</reference>
<organism evidence="2">
    <name type="scientific">Kwoniella bestiolae CBS 10118</name>
    <dbReference type="NCBI Taxonomy" id="1296100"/>
    <lineage>
        <taxon>Eukaryota</taxon>
        <taxon>Fungi</taxon>
        <taxon>Dikarya</taxon>
        <taxon>Basidiomycota</taxon>
        <taxon>Agaricomycotina</taxon>
        <taxon>Tremellomycetes</taxon>
        <taxon>Tremellales</taxon>
        <taxon>Cryptococcaceae</taxon>
        <taxon>Kwoniella</taxon>
    </lineage>
</organism>
<accession>A0A1B9GGU3</accession>
<proteinExistence type="predicted"/>
<reference evidence="2" key="2">
    <citation type="submission" date="2014-01" db="EMBL/GenBank/DDBJ databases">
        <title>Evolution of pathogenesis and genome organization in the Tremellales.</title>
        <authorList>
            <person name="Cuomo C."/>
            <person name="Litvintseva A."/>
            <person name="Heitman J."/>
            <person name="Chen Y."/>
            <person name="Sun S."/>
            <person name="Springer D."/>
            <person name="Dromer F."/>
            <person name="Young S."/>
            <person name="Zeng Q."/>
            <person name="Chapman S."/>
            <person name="Gujja S."/>
            <person name="Saif S."/>
            <person name="Birren B."/>
        </authorList>
    </citation>
    <scope>NUCLEOTIDE SEQUENCE</scope>
    <source>
        <strain evidence="2">CBS 10118</strain>
    </source>
</reference>
<sequence>MAAALNQSNATATSVNQNLPHISRSLTNRLLHGSGAGYKTIQGRTMHKNELKLWHDDSSLNTGHPLQGTMEGFIDRIVEHKYGKSSRHDRSEIISVVKICREAFSHAEDASSKGTEIHDHNVITRPPFETRTGGQAFDIALISVLPIYRYQSEKKLLTTLDESLSQPRESSPWDDSASGGE</sequence>
<name>A0A1B9GGU3_9TREE</name>
<evidence type="ECO:0000313" key="2">
    <source>
        <dbReference type="EMBL" id="OCF30270.1"/>
    </source>
</evidence>
<feature type="region of interest" description="Disordered" evidence="1">
    <location>
        <begin position="160"/>
        <end position="181"/>
    </location>
</feature>
<dbReference type="VEuPathDB" id="FungiDB:I302_01789"/>
<dbReference type="AlphaFoldDB" id="A0A1B9GGU3"/>
<protein>
    <submittedName>
        <fullName evidence="2">Uncharacterized protein</fullName>
    </submittedName>
</protein>
<dbReference type="EMBL" id="KI894018">
    <property type="protein sequence ID" value="OCF30270.1"/>
    <property type="molecule type" value="Genomic_DNA"/>
</dbReference>
<gene>
    <name evidence="2" type="ORF">I302_01789</name>
</gene>
<evidence type="ECO:0000256" key="1">
    <source>
        <dbReference type="SAM" id="MobiDB-lite"/>
    </source>
</evidence>